<sequence>MMLATRHRTIPAALLCLAVLAGLAGPAAAQEESDVGKLRDALRRATVDLRTAQNQANSLQSQLSQAQQTIATRDAEAKQLRTQIGQVQGRLDAATEKADGLQTELDTAAKTLETTQGELDQTRRSLGRTQGQLHDTEGRRATAQAGLDQTSGFLKACQASNDQLYKVGREVLAAYDGKDLGDVLTQNEPFTQLKSVEMENIIQDLQDKLTDARYRTPSK</sequence>
<keyword evidence="2" id="KW-0175">Coiled coil</keyword>
<keyword evidence="1" id="KW-0511">Multifunctional enzyme</keyword>
<keyword evidence="7" id="KW-1185">Reference proteome</keyword>
<accession>A0A211ZHE1</accession>
<evidence type="ECO:0000313" key="7">
    <source>
        <dbReference type="Proteomes" id="UP000196655"/>
    </source>
</evidence>
<name>A0A211ZHE1_9PROT</name>
<dbReference type="AlphaFoldDB" id="A0A211ZHE1"/>
<feature type="chain" id="PRO_5013052634" description="Polyketide synthase NorB/C/GfsB-E-like docking domain-containing protein" evidence="4">
    <location>
        <begin position="30"/>
        <end position="219"/>
    </location>
</feature>
<reference evidence="7" key="1">
    <citation type="submission" date="2017-05" db="EMBL/GenBank/DDBJ databases">
        <authorList>
            <person name="Macchi M."/>
            <person name="Festa S."/>
            <person name="Coppotelli B.M."/>
            <person name="Morelli I.S."/>
        </authorList>
    </citation>
    <scope>NUCLEOTIDE SEQUENCE [LARGE SCALE GENOMIC DNA]</scope>
    <source>
        <strain evidence="7">I</strain>
    </source>
</reference>
<dbReference type="EMBL" id="NHON01000054">
    <property type="protein sequence ID" value="OWJ64606.1"/>
    <property type="molecule type" value="Genomic_DNA"/>
</dbReference>
<evidence type="ECO:0000256" key="2">
    <source>
        <dbReference type="SAM" id="Coils"/>
    </source>
</evidence>
<feature type="domain" description="Polyketide synthase NorB/C/GfsB-E-like docking" evidence="5">
    <location>
        <begin position="34"/>
        <end position="53"/>
    </location>
</feature>
<dbReference type="InterPro" id="IPR015083">
    <property type="entry name" value="NorB/c/GfsB-D-like_docking"/>
</dbReference>
<dbReference type="GO" id="GO:0016740">
    <property type="term" value="F:transferase activity"/>
    <property type="evidence" value="ECO:0007669"/>
    <property type="project" value="InterPro"/>
</dbReference>
<evidence type="ECO:0000256" key="3">
    <source>
        <dbReference type="SAM" id="MobiDB-lite"/>
    </source>
</evidence>
<feature type="signal peptide" evidence="4">
    <location>
        <begin position="1"/>
        <end position="29"/>
    </location>
</feature>
<protein>
    <recommendedName>
        <fullName evidence="5">Polyketide synthase NorB/C/GfsB-E-like docking domain-containing protein</fullName>
    </recommendedName>
</protein>
<organism evidence="6 7">
    <name type="scientific">Inquilinus limosus</name>
    <dbReference type="NCBI Taxonomy" id="171674"/>
    <lineage>
        <taxon>Bacteria</taxon>
        <taxon>Pseudomonadati</taxon>
        <taxon>Pseudomonadota</taxon>
        <taxon>Alphaproteobacteria</taxon>
        <taxon>Rhodospirillales</taxon>
        <taxon>Rhodospirillaceae</taxon>
        <taxon>Inquilinus</taxon>
    </lineage>
</organism>
<dbReference type="Pfam" id="PF08990">
    <property type="entry name" value="Docking"/>
    <property type="match status" value="1"/>
</dbReference>
<evidence type="ECO:0000259" key="5">
    <source>
        <dbReference type="Pfam" id="PF08990"/>
    </source>
</evidence>
<dbReference type="Proteomes" id="UP000196655">
    <property type="component" value="Unassembled WGS sequence"/>
</dbReference>
<keyword evidence="4" id="KW-0732">Signal</keyword>
<feature type="region of interest" description="Disordered" evidence="3">
    <location>
        <begin position="122"/>
        <end position="141"/>
    </location>
</feature>
<gene>
    <name evidence="6" type="ORF">BWR60_24065</name>
</gene>
<feature type="coiled-coil region" evidence="2">
    <location>
        <begin position="35"/>
        <end position="118"/>
    </location>
</feature>
<dbReference type="Gene3D" id="1.10.287.1490">
    <property type="match status" value="1"/>
</dbReference>
<evidence type="ECO:0000256" key="1">
    <source>
        <dbReference type="ARBA" id="ARBA00023268"/>
    </source>
</evidence>
<evidence type="ECO:0000313" key="6">
    <source>
        <dbReference type="EMBL" id="OWJ64606.1"/>
    </source>
</evidence>
<proteinExistence type="predicted"/>
<comment type="caution">
    <text evidence="6">The sequence shown here is derived from an EMBL/GenBank/DDBJ whole genome shotgun (WGS) entry which is preliminary data.</text>
</comment>
<evidence type="ECO:0000256" key="4">
    <source>
        <dbReference type="SAM" id="SignalP"/>
    </source>
</evidence>
<dbReference type="SUPFAM" id="SSF57997">
    <property type="entry name" value="Tropomyosin"/>
    <property type="match status" value="1"/>
</dbReference>